<protein>
    <submittedName>
        <fullName evidence="1">Uncharacterized protein</fullName>
    </submittedName>
</protein>
<dbReference type="STRING" id="882378.RBRH_03405"/>
<dbReference type="KEGG" id="brh:RBRH_03405"/>
<dbReference type="OrthoDB" id="9779968at2"/>
<gene>
    <name evidence="1" type="ordered locus">RBRH_03405</name>
</gene>
<dbReference type="EMBL" id="FR687359">
    <property type="protein sequence ID" value="CBW75214.1"/>
    <property type="molecule type" value="Genomic_DNA"/>
</dbReference>
<dbReference type="HOGENOM" id="CLU_2435238_0_0_4"/>
<dbReference type="RefSeq" id="WP_013435443.1">
    <property type="nucleotide sequence ID" value="NC_014722.1"/>
</dbReference>
<evidence type="ECO:0000313" key="2">
    <source>
        <dbReference type="Proteomes" id="UP000007437"/>
    </source>
</evidence>
<reference evidence="1 2" key="1">
    <citation type="journal article" date="2011" name="J. Bacteriol.">
        <title>Complete genome sequence of Burkholderia rhizoxinica, an endosymbiont of Rhizopus microsporus.</title>
        <authorList>
            <person name="Lackner G."/>
            <person name="Moebius N."/>
            <person name="Partida-Martinez L."/>
            <person name="Hertweck C."/>
        </authorList>
    </citation>
    <scope>NUCLEOTIDE SEQUENCE [LARGE SCALE GENOMIC DNA]</scope>
    <source>
        <strain evidence="2">DSM 19002 / CIP 109453 / HKI 454</strain>
    </source>
</reference>
<sequence>MHRRQFLISGAALGALGSPLLTAWARHATVAARMAGPEVPVYRMTLILIELNGGNDALNTVIPYEDPRYRQLRPTIGIARKADSMVSRRN</sequence>
<dbReference type="AlphaFoldDB" id="E5ARI2"/>
<accession>E5ARI2</accession>
<organism evidence="1 2">
    <name type="scientific">Mycetohabitans rhizoxinica (strain DSM 19002 / CIP 109453 / HKI 454)</name>
    <name type="common">Paraburkholderia rhizoxinica</name>
    <dbReference type="NCBI Taxonomy" id="882378"/>
    <lineage>
        <taxon>Bacteria</taxon>
        <taxon>Pseudomonadati</taxon>
        <taxon>Pseudomonadota</taxon>
        <taxon>Betaproteobacteria</taxon>
        <taxon>Burkholderiales</taxon>
        <taxon>Burkholderiaceae</taxon>
        <taxon>Mycetohabitans</taxon>
    </lineage>
</organism>
<dbReference type="eggNOG" id="COG4102">
    <property type="taxonomic scope" value="Bacteria"/>
</dbReference>
<dbReference type="Proteomes" id="UP000007437">
    <property type="component" value="Chromosome"/>
</dbReference>
<proteinExistence type="predicted"/>
<evidence type="ECO:0000313" key="1">
    <source>
        <dbReference type="EMBL" id="CBW75214.1"/>
    </source>
</evidence>
<name>E5ARI2_MYCRK</name>